<name>A0A0C2WM47_AMAMK</name>
<accession>A0A0C2WM47</accession>
<evidence type="ECO:0000259" key="2">
    <source>
        <dbReference type="Pfam" id="PF24883"/>
    </source>
</evidence>
<feature type="non-terminal residue" evidence="3">
    <location>
        <position position="175"/>
    </location>
</feature>
<dbReference type="Pfam" id="PF24883">
    <property type="entry name" value="NPHP3_N"/>
    <property type="match status" value="1"/>
</dbReference>
<reference evidence="3 4" key="1">
    <citation type="submission" date="2014-04" db="EMBL/GenBank/DDBJ databases">
        <title>Evolutionary Origins and Diversification of the Mycorrhizal Mutualists.</title>
        <authorList>
            <consortium name="DOE Joint Genome Institute"/>
            <consortium name="Mycorrhizal Genomics Consortium"/>
            <person name="Kohler A."/>
            <person name="Kuo A."/>
            <person name="Nagy L.G."/>
            <person name="Floudas D."/>
            <person name="Copeland A."/>
            <person name="Barry K.W."/>
            <person name="Cichocki N."/>
            <person name="Veneault-Fourrey C."/>
            <person name="LaButti K."/>
            <person name="Lindquist E.A."/>
            <person name="Lipzen A."/>
            <person name="Lundell T."/>
            <person name="Morin E."/>
            <person name="Murat C."/>
            <person name="Riley R."/>
            <person name="Ohm R."/>
            <person name="Sun H."/>
            <person name="Tunlid A."/>
            <person name="Henrissat B."/>
            <person name="Grigoriev I.V."/>
            <person name="Hibbett D.S."/>
            <person name="Martin F."/>
        </authorList>
    </citation>
    <scope>NUCLEOTIDE SEQUENCE [LARGE SCALE GENOMIC DNA]</scope>
    <source>
        <strain evidence="3 4">Koide BX008</strain>
    </source>
</reference>
<evidence type="ECO:0000313" key="4">
    <source>
        <dbReference type="Proteomes" id="UP000054549"/>
    </source>
</evidence>
<dbReference type="HOGENOM" id="CLU_000288_6_7_1"/>
<dbReference type="OrthoDB" id="2970937at2759"/>
<dbReference type="PANTHER" id="PTHR10039">
    <property type="entry name" value="AMELOGENIN"/>
    <property type="match status" value="1"/>
</dbReference>
<sequence length="175" mass="19484">TVEIQFDQLIAQPFLTISGGEPTSPTPMRVIVIDGLDECADTDLQERILKIIGNAVADPRFPLRFIISSRPEADIQDFFDQFHSPTLRIDLAEVENAFRDIETYLISEFARIAVEQQLDPETWPDEGNIDTLVSKSSGQFIYATTVMKCVGDKYESAVAQLNVILGFKPSTGKSL</sequence>
<organism evidence="3 4">
    <name type="scientific">Amanita muscaria (strain Koide BX008)</name>
    <dbReference type="NCBI Taxonomy" id="946122"/>
    <lineage>
        <taxon>Eukaryota</taxon>
        <taxon>Fungi</taxon>
        <taxon>Dikarya</taxon>
        <taxon>Basidiomycota</taxon>
        <taxon>Agaricomycotina</taxon>
        <taxon>Agaricomycetes</taxon>
        <taxon>Agaricomycetidae</taxon>
        <taxon>Agaricales</taxon>
        <taxon>Pluteineae</taxon>
        <taxon>Amanitaceae</taxon>
        <taxon>Amanita</taxon>
    </lineage>
</organism>
<keyword evidence="4" id="KW-1185">Reference proteome</keyword>
<keyword evidence="1" id="KW-0677">Repeat</keyword>
<proteinExistence type="predicted"/>
<feature type="domain" description="Nephrocystin 3-like N-terminal" evidence="2">
    <location>
        <begin position="29"/>
        <end position="70"/>
    </location>
</feature>
<dbReference type="EMBL" id="KN818376">
    <property type="protein sequence ID" value="KIL57278.1"/>
    <property type="molecule type" value="Genomic_DNA"/>
</dbReference>
<dbReference type="InterPro" id="IPR056884">
    <property type="entry name" value="NPHP3-like_N"/>
</dbReference>
<dbReference type="InParanoid" id="A0A0C2WM47"/>
<feature type="non-terminal residue" evidence="3">
    <location>
        <position position="1"/>
    </location>
</feature>
<dbReference type="Proteomes" id="UP000054549">
    <property type="component" value="Unassembled WGS sequence"/>
</dbReference>
<protein>
    <recommendedName>
        <fullName evidence="2">Nephrocystin 3-like N-terminal domain-containing protein</fullName>
    </recommendedName>
</protein>
<dbReference type="AlphaFoldDB" id="A0A0C2WM47"/>
<dbReference type="STRING" id="946122.A0A0C2WM47"/>
<dbReference type="PANTHER" id="PTHR10039:SF14">
    <property type="entry name" value="NACHT DOMAIN-CONTAINING PROTEIN"/>
    <property type="match status" value="1"/>
</dbReference>
<evidence type="ECO:0000256" key="1">
    <source>
        <dbReference type="ARBA" id="ARBA00022737"/>
    </source>
</evidence>
<evidence type="ECO:0000313" key="3">
    <source>
        <dbReference type="EMBL" id="KIL57278.1"/>
    </source>
</evidence>
<gene>
    <name evidence="3" type="ORF">M378DRAFT_35673</name>
</gene>